<proteinExistence type="predicted"/>
<evidence type="ECO:0000313" key="1">
    <source>
        <dbReference type="Proteomes" id="UP000095286"/>
    </source>
</evidence>
<name>A0AC35UBU6_9BILA</name>
<evidence type="ECO:0000313" key="2">
    <source>
        <dbReference type="WBParaSite" id="RSKR_0000946900.1"/>
    </source>
</evidence>
<dbReference type="WBParaSite" id="RSKR_0000946900.1">
    <property type="protein sequence ID" value="RSKR_0000946900.1"/>
    <property type="gene ID" value="RSKR_0000946900"/>
</dbReference>
<dbReference type="Proteomes" id="UP000095286">
    <property type="component" value="Unplaced"/>
</dbReference>
<accession>A0AC35UBU6</accession>
<protein>
    <submittedName>
        <fullName evidence="2">VWFA domain-containing protein</fullName>
    </submittedName>
</protein>
<reference evidence="2" key="1">
    <citation type="submission" date="2016-11" db="UniProtKB">
        <authorList>
            <consortium name="WormBaseParasite"/>
        </authorList>
    </citation>
    <scope>IDENTIFICATION</scope>
    <source>
        <strain evidence="2">KR3021</strain>
    </source>
</reference>
<organism evidence="1 2">
    <name type="scientific">Rhabditophanes sp. KR3021</name>
    <dbReference type="NCBI Taxonomy" id="114890"/>
    <lineage>
        <taxon>Eukaryota</taxon>
        <taxon>Metazoa</taxon>
        <taxon>Ecdysozoa</taxon>
        <taxon>Nematoda</taxon>
        <taxon>Chromadorea</taxon>
        <taxon>Rhabditida</taxon>
        <taxon>Tylenchina</taxon>
        <taxon>Panagrolaimomorpha</taxon>
        <taxon>Strongyloidoidea</taxon>
        <taxon>Alloionematidae</taxon>
        <taxon>Rhabditophanes</taxon>
    </lineage>
</organism>
<sequence length="555" mass="64279">MKRNSYAPDYNKRDTKRQKSLALVKNGLVITSKLFDAENYNCEDLYSACPEMPSDTRQQHVVDDSDSENEIDVPFLREKPLILKDVDKEVTHIKMFENQVNAIGIGKDSTESSEIFAKKASTLHISRYVPPNTATGGKLKNRKFLPDDGGIMHQNYPFYHWITDSWTKIYEARLSKFGINLDFGIFKENEDAIIVKNWKRFCKQVGTKEEELYWILGACKNGRSKESRLEQHSFSLDNALIPRLCIGLNNRYGKQIIKRLQKLYNPIVFKEIDPSRPFTEDDKKDLLSVNKKLDGNNYKIALELGRTVDCVSNNLAKANEKSFGYRYTRAYLYNKLERSKQFDMKAVILTDGEASMDQFKIDSGAIFVEMMKSVDDSTTKKLWKVWIELASDIKKQYRITGKFKKALKNVLPYRQLTPSTVKAYLMYLDFRLHDASESKGAKVVAVDLYNYQEANNFYLDSPHLLRNAFRQVHSIYGEILRVKCPKIVATSCGSSFRKTQIEKYVIENTLQPMEDIKMLRNECVNFKKNLIQYLMDTGSHEIVDYDLDPHQIVQL</sequence>